<evidence type="ECO:0000256" key="6">
    <source>
        <dbReference type="ARBA" id="ARBA00022692"/>
    </source>
</evidence>
<dbReference type="GO" id="GO:0005886">
    <property type="term" value="C:plasma membrane"/>
    <property type="evidence" value="ECO:0007669"/>
    <property type="project" value="UniProtKB-SubCell"/>
</dbReference>
<evidence type="ECO:0000256" key="8">
    <source>
        <dbReference type="ARBA" id="ARBA00022982"/>
    </source>
</evidence>
<feature type="transmembrane region" description="Helical" evidence="12">
    <location>
        <begin position="281"/>
        <end position="301"/>
    </location>
</feature>
<dbReference type="GO" id="GO:0070069">
    <property type="term" value="C:cytochrome complex"/>
    <property type="evidence" value="ECO:0007669"/>
    <property type="project" value="TreeGrafter"/>
</dbReference>
<dbReference type="GO" id="GO:0019646">
    <property type="term" value="P:aerobic electron transport chain"/>
    <property type="evidence" value="ECO:0007669"/>
    <property type="project" value="TreeGrafter"/>
</dbReference>
<comment type="subcellular location">
    <subcellularLocation>
        <location evidence="1">Cell membrane</location>
        <topology evidence="1">Multi-pass membrane protein</topology>
    </subcellularLocation>
</comment>
<feature type="transmembrane region" description="Helical" evidence="12">
    <location>
        <begin position="255"/>
        <end position="274"/>
    </location>
</feature>
<evidence type="ECO:0000256" key="10">
    <source>
        <dbReference type="ARBA" id="ARBA00023004"/>
    </source>
</evidence>
<evidence type="ECO:0000256" key="9">
    <source>
        <dbReference type="ARBA" id="ARBA00022989"/>
    </source>
</evidence>
<dbReference type="PANTHER" id="PTHR43141:SF5">
    <property type="entry name" value="CYTOCHROME BD-I UBIQUINOL OXIDASE SUBUNIT 2"/>
    <property type="match status" value="1"/>
</dbReference>
<dbReference type="GO" id="GO:0016682">
    <property type="term" value="F:oxidoreductase activity, acting on diphenols and related substances as donors, oxygen as acceptor"/>
    <property type="evidence" value="ECO:0007669"/>
    <property type="project" value="TreeGrafter"/>
</dbReference>
<dbReference type="AlphaFoldDB" id="A0A2T5J5E9"/>
<dbReference type="PIRSF" id="PIRSF000267">
    <property type="entry name" value="Cyt_oxidse_sub2"/>
    <property type="match status" value="1"/>
</dbReference>
<feature type="transmembrane region" description="Helical" evidence="12">
    <location>
        <begin position="185"/>
        <end position="209"/>
    </location>
</feature>
<feature type="transmembrane region" description="Helical" evidence="12">
    <location>
        <begin position="109"/>
        <end position="129"/>
    </location>
</feature>
<evidence type="ECO:0000256" key="3">
    <source>
        <dbReference type="ARBA" id="ARBA00022448"/>
    </source>
</evidence>
<dbReference type="GO" id="GO:0046872">
    <property type="term" value="F:metal ion binding"/>
    <property type="evidence" value="ECO:0007669"/>
    <property type="project" value="UniProtKB-KW"/>
</dbReference>
<comment type="caution">
    <text evidence="13">The sequence shown here is derived from an EMBL/GenBank/DDBJ whole genome shotgun (WGS) entry which is preliminary data.</text>
</comment>
<evidence type="ECO:0000256" key="12">
    <source>
        <dbReference type="SAM" id="Phobius"/>
    </source>
</evidence>
<feature type="transmembrane region" description="Helical" evidence="12">
    <location>
        <begin position="34"/>
        <end position="64"/>
    </location>
</feature>
<evidence type="ECO:0000256" key="5">
    <source>
        <dbReference type="ARBA" id="ARBA00022617"/>
    </source>
</evidence>
<evidence type="ECO:0000313" key="13">
    <source>
        <dbReference type="EMBL" id="PTQ93203.1"/>
    </source>
</evidence>
<feature type="transmembrane region" description="Helical" evidence="12">
    <location>
        <begin position="141"/>
        <end position="165"/>
    </location>
</feature>
<keyword evidence="11 12" id="KW-0472">Membrane</keyword>
<sequence length="366" mass="41546">MGFKPIVTKHKKRSPFRGSWRGYMTFLGIDYQTWWFLLIGAVFTGYIILDGFDLGAGALHLFFVKEQSRRIVLNAIGPVWDGNEVWIVIGGGALFAGFPVVYATMLSAFYVPFMLFLLGIIFRAISIEFRSKEPMFWWRRMWDICYTCSSALIAFLLGLILGNVIEGINVGPDHVFHGSFLDFFNMYAILMGITTLALLMMHGAIYLVMKTEDRLYAKLTILVRDTTIFFVIMILLTSFYTLLYEPHMAKVIRSFPELFVIPVMMVLAIANITRQITKRKYIYAFVSSAVTISLLMILVAIELYPNMLLSSQSPANHLTIYNSSSSEKTLGIMLTFAAIGVPLVVGYTTFVFMTFKGKVKLDEMSY</sequence>
<feature type="transmembrane region" description="Helical" evidence="12">
    <location>
        <begin position="85"/>
        <end position="103"/>
    </location>
</feature>
<gene>
    <name evidence="13" type="ORF">C8P68_10975</name>
</gene>
<feature type="transmembrane region" description="Helical" evidence="12">
    <location>
        <begin position="221"/>
        <end position="243"/>
    </location>
</feature>
<keyword evidence="3" id="KW-0813">Transport</keyword>
<keyword evidence="14" id="KW-1185">Reference proteome</keyword>
<keyword evidence="6 12" id="KW-0812">Transmembrane</keyword>
<evidence type="ECO:0000256" key="11">
    <source>
        <dbReference type="ARBA" id="ARBA00023136"/>
    </source>
</evidence>
<protein>
    <submittedName>
        <fullName evidence="13">Cytochrome bd-I ubiquinol oxidase subunit 2 apoprotein</fullName>
    </submittedName>
</protein>
<proteinExistence type="inferred from homology"/>
<dbReference type="InterPro" id="IPR003317">
    <property type="entry name" value="Cyt-d_oxidase_su2"/>
</dbReference>
<dbReference type="EMBL" id="QAOQ01000009">
    <property type="protein sequence ID" value="PTQ93203.1"/>
    <property type="molecule type" value="Genomic_DNA"/>
</dbReference>
<feature type="transmembrane region" description="Helical" evidence="12">
    <location>
        <begin position="330"/>
        <end position="355"/>
    </location>
</feature>
<keyword evidence="10" id="KW-0408">Iron</keyword>
<evidence type="ECO:0000256" key="1">
    <source>
        <dbReference type="ARBA" id="ARBA00004651"/>
    </source>
</evidence>
<keyword evidence="7" id="KW-0479">Metal-binding</keyword>
<comment type="similarity">
    <text evidence="2">Belongs to the cytochrome ubiquinol oxidase subunit 2 family.</text>
</comment>
<reference evidence="13 14" key="1">
    <citation type="submission" date="2018-04" db="EMBL/GenBank/DDBJ databases">
        <title>Genomic Encyclopedia of Archaeal and Bacterial Type Strains, Phase II (KMG-II): from individual species to whole genera.</title>
        <authorList>
            <person name="Goeker M."/>
        </authorList>
    </citation>
    <scope>NUCLEOTIDE SEQUENCE [LARGE SCALE GENOMIC DNA]</scope>
    <source>
        <strain evidence="13 14">DSM 26809</strain>
    </source>
</reference>
<dbReference type="Proteomes" id="UP000244168">
    <property type="component" value="Unassembled WGS sequence"/>
</dbReference>
<name>A0A2T5J5E9_9SPHI</name>
<dbReference type="GO" id="GO:0009055">
    <property type="term" value="F:electron transfer activity"/>
    <property type="evidence" value="ECO:0007669"/>
    <property type="project" value="TreeGrafter"/>
</dbReference>
<keyword evidence="4" id="KW-1003">Cell membrane</keyword>
<dbReference type="PANTHER" id="PTHR43141">
    <property type="entry name" value="CYTOCHROME BD2 SUBUNIT II"/>
    <property type="match status" value="1"/>
</dbReference>
<dbReference type="Pfam" id="PF02322">
    <property type="entry name" value="Cyt_bd_oxida_II"/>
    <property type="match status" value="1"/>
</dbReference>
<organism evidence="13 14">
    <name type="scientific">Mucilaginibacter yixingensis</name>
    <dbReference type="NCBI Taxonomy" id="1295612"/>
    <lineage>
        <taxon>Bacteria</taxon>
        <taxon>Pseudomonadati</taxon>
        <taxon>Bacteroidota</taxon>
        <taxon>Sphingobacteriia</taxon>
        <taxon>Sphingobacteriales</taxon>
        <taxon>Sphingobacteriaceae</taxon>
        <taxon>Mucilaginibacter</taxon>
    </lineage>
</organism>
<evidence type="ECO:0000256" key="2">
    <source>
        <dbReference type="ARBA" id="ARBA00007543"/>
    </source>
</evidence>
<evidence type="ECO:0000256" key="7">
    <source>
        <dbReference type="ARBA" id="ARBA00022723"/>
    </source>
</evidence>
<evidence type="ECO:0000256" key="4">
    <source>
        <dbReference type="ARBA" id="ARBA00022475"/>
    </source>
</evidence>
<accession>A0A2T5J5E9</accession>
<dbReference type="NCBIfam" id="TIGR00203">
    <property type="entry name" value="cydB"/>
    <property type="match status" value="1"/>
</dbReference>
<keyword evidence="5" id="KW-0349">Heme</keyword>
<keyword evidence="9 12" id="KW-1133">Transmembrane helix</keyword>
<keyword evidence="8" id="KW-0249">Electron transport</keyword>
<evidence type="ECO:0000313" key="14">
    <source>
        <dbReference type="Proteomes" id="UP000244168"/>
    </source>
</evidence>